<feature type="compositionally biased region" description="Basic and acidic residues" evidence="1">
    <location>
        <begin position="712"/>
        <end position="741"/>
    </location>
</feature>
<feature type="region of interest" description="Disordered" evidence="1">
    <location>
        <begin position="438"/>
        <end position="464"/>
    </location>
</feature>
<feature type="compositionally biased region" description="Polar residues" evidence="1">
    <location>
        <begin position="612"/>
        <end position="631"/>
    </location>
</feature>
<accession>A0AAE8ZTM4</accession>
<feature type="compositionally biased region" description="Basic and acidic residues" evidence="1">
    <location>
        <begin position="8"/>
        <end position="22"/>
    </location>
</feature>
<feature type="compositionally biased region" description="Polar residues" evidence="1">
    <location>
        <begin position="1037"/>
        <end position="1047"/>
    </location>
</feature>
<sequence length="1371" mass="155052">MSDESNDDPNRHISSADKKCSRESNTSGAGSHQTKSSSTTAWNTNAPVFTPQGIDRSGEQVLPSAGPGYHGPMHQSYVDPNYHHHPNYPYGHHPHGMMPPGHQHQQVPPRFQGVPPQPQYIPFDPERHCSNIHPSWYGMRNGQKVFLGPTQRIFQAHGPPQNSSHQNNPHQSRTQNEANNQHSPNGPPISKTHNKDNRMSQSQQQPNNHPTPSMSTNAVSSEAQGNNTKQPVSYSIYQNQPPQPIHVPSGANKPAQQQHGKDNFQGGHQHPMSSFGAQYSSDVRRSHPHMQNNYQEKGYGQQPIHPGSNASRNNSSCNLPVQYYQETHHSSYQSQKAASDFHQDNNQNPLASGGGNFQHSGNKHFVQNNTQHQSQNHQLPRVGSCEPILYNSGRPDGYSDHNNLQHNQNQQSDLYYTQNIGSQVQQHMALSKNLLSEPPIREQHPSNQVHLSSGSPHVPLVNQSKPPLLPDPPIRLVKSPLVPNPFYIGPPHVIPQYIDSQSVPSSSPNMLQHRTMHHSSLPIPAECDRRDIMNNNINFPMQQPRKEIVPVFHAIHAMGQYIQSLHVINAQHAQANSYLNAQLKEYVDRETQLLHTLESISKLSSIVEETEQQLSSPTELLTPKSLNSPRSGNEKSSVEGLPNTLMASQISEQDASESNNPAKLENEETKTVLKDSKDEIDSIASLLQTIKLDQPDEQPPAISTTCALAQNADERADKSEHYFPKVEQKTTSSRDEVEKTIDFPPTETKLVAAQPITPTAKNNNSTGQKPQKQRYDESSSSKVSSKPVERRSDMKPYLPPASRGKTDQPNAHKSQKQKTLISTNTGSAKPIANKKSTQKSAVVSTLNDASPPISQLGSHSSKKTIGSVENDPAKDTTDRKIAERRHAPLSPSLSLPAQSAYKSPLVTRSRSSEFNKLISLRNKSEETKNKSNSQTPNAKTIVSSPTPPAGNYKKTCKTSQRSNEKPADVLSNQASNVSQSQEAEEKPPVITRIIVPTAKEAVDLPLANHNAENISKKAKMSSKANKSKPKKRFSKKQFLSKNSQQKTSLEDEKEQMKELKKLELLQKAEKKERLQCLTTVRKFTKSYYNDMHRARCTYLAFWKPRPLMPEIQSEIIHFWGDRMPGAFSHSEKLEELVLTFVNNRIRRYKGSANMDIYKMFIFYLEIRSLMKVMPSFAVIMDDFLWQIDKKLSEYNQLELDRHYYEMVSTFPEWKPRNVPSDCCKYEDFLQPPVIINEHPLRCFIAHLNLQNCMINNLHFDPDLITDLDDHVGQMFDELTDVPVDWTPTKTKVFFRAKIAVLTAKQNKTLLERDFLQFYNFLLHVKSHVLDFDVFWYHLSCTTKKREGEEWLLTNDLMFFRLLFGDEDKWHR</sequence>
<feature type="compositionally biased region" description="Polar residues" evidence="1">
    <location>
        <begin position="308"/>
        <end position="319"/>
    </location>
</feature>
<feature type="compositionally biased region" description="Polar residues" evidence="1">
    <location>
        <begin position="199"/>
        <end position="240"/>
    </location>
</feature>
<feature type="compositionally biased region" description="Polar residues" evidence="1">
    <location>
        <begin position="756"/>
        <end position="770"/>
    </location>
</feature>
<name>A0AAE8ZTM4_CAEBR</name>
<feature type="compositionally biased region" description="Polar residues" evidence="1">
    <location>
        <begin position="930"/>
        <end position="944"/>
    </location>
</feature>
<feature type="region of interest" description="Disordered" evidence="1">
    <location>
        <begin position="1010"/>
        <end position="1053"/>
    </location>
</feature>
<feature type="compositionally biased region" description="Polar residues" evidence="1">
    <location>
        <begin position="970"/>
        <end position="981"/>
    </location>
</feature>
<reference evidence="2 3" key="1">
    <citation type="submission" date="2022-05" db="EMBL/GenBank/DDBJ databases">
        <title>Chromosome-level reference genomes for two strains of Caenorhabditis briggsae: an improved platform for comparative genomics.</title>
        <authorList>
            <person name="Stevens L."/>
            <person name="Andersen E.C."/>
        </authorList>
    </citation>
    <scope>NUCLEOTIDE SEQUENCE [LARGE SCALE GENOMIC DNA]</scope>
    <source>
        <strain evidence="2">QX1410_ONT</strain>
        <tissue evidence="2">Whole-organism</tissue>
    </source>
</reference>
<protein>
    <submittedName>
        <fullName evidence="2">Uncharacterized protein</fullName>
    </submittedName>
</protein>
<feature type="region of interest" description="Disordered" evidence="1">
    <location>
        <begin position="712"/>
        <end position="988"/>
    </location>
</feature>
<feature type="region of interest" description="Disordered" evidence="1">
    <location>
        <begin position="1"/>
        <end position="60"/>
    </location>
</feature>
<feature type="compositionally biased region" description="Polar residues" evidence="1">
    <location>
        <begin position="445"/>
        <end position="464"/>
    </location>
</feature>
<gene>
    <name evidence="2" type="ORF">L3Y34_012828</name>
</gene>
<organism evidence="2 3">
    <name type="scientific">Caenorhabditis briggsae</name>
    <dbReference type="NCBI Taxonomy" id="6238"/>
    <lineage>
        <taxon>Eukaryota</taxon>
        <taxon>Metazoa</taxon>
        <taxon>Ecdysozoa</taxon>
        <taxon>Nematoda</taxon>
        <taxon>Chromadorea</taxon>
        <taxon>Rhabditida</taxon>
        <taxon>Rhabditina</taxon>
        <taxon>Rhabditomorpha</taxon>
        <taxon>Rhabditoidea</taxon>
        <taxon>Rhabditidae</taxon>
        <taxon>Peloderinae</taxon>
        <taxon>Caenorhabditis</taxon>
    </lineage>
</organism>
<evidence type="ECO:0000313" key="2">
    <source>
        <dbReference type="EMBL" id="ULT83813.1"/>
    </source>
</evidence>
<dbReference type="EMBL" id="CP090896">
    <property type="protein sequence ID" value="ULT83813.1"/>
    <property type="molecule type" value="Genomic_DNA"/>
</dbReference>
<feature type="compositionally biased region" description="Polar residues" evidence="1">
    <location>
        <begin position="23"/>
        <end position="47"/>
    </location>
</feature>
<feature type="compositionally biased region" description="Polar residues" evidence="1">
    <location>
        <begin position="160"/>
        <end position="184"/>
    </location>
</feature>
<feature type="compositionally biased region" description="Low complexity" evidence="1">
    <location>
        <begin position="888"/>
        <end position="900"/>
    </location>
</feature>
<feature type="compositionally biased region" description="Low complexity" evidence="1">
    <location>
        <begin position="367"/>
        <end position="378"/>
    </location>
</feature>
<evidence type="ECO:0000256" key="1">
    <source>
        <dbReference type="SAM" id="MobiDB-lite"/>
    </source>
</evidence>
<proteinExistence type="predicted"/>
<dbReference type="Proteomes" id="UP000827892">
    <property type="component" value="Chromosome X"/>
</dbReference>
<feature type="region of interest" description="Disordered" evidence="1">
    <location>
        <begin position="290"/>
        <end position="406"/>
    </location>
</feature>
<feature type="compositionally biased region" description="Polar residues" evidence="1">
    <location>
        <begin position="645"/>
        <end position="661"/>
    </location>
</feature>
<evidence type="ECO:0000313" key="3">
    <source>
        <dbReference type="Proteomes" id="UP000827892"/>
    </source>
</evidence>
<feature type="region of interest" description="Disordered" evidence="1">
    <location>
        <begin position="611"/>
        <end position="672"/>
    </location>
</feature>
<feature type="compositionally biased region" description="Basic and acidic residues" evidence="1">
    <location>
        <begin position="871"/>
        <end position="886"/>
    </location>
</feature>
<feature type="compositionally biased region" description="Polar residues" evidence="1">
    <location>
        <begin position="834"/>
        <end position="859"/>
    </location>
</feature>
<feature type="compositionally biased region" description="Polar residues" evidence="1">
    <location>
        <begin position="807"/>
        <end position="827"/>
    </location>
</feature>
<feature type="region of interest" description="Disordered" evidence="1">
    <location>
        <begin position="154"/>
        <end position="276"/>
    </location>
</feature>
<feature type="compositionally biased region" description="Basic residues" evidence="1">
    <location>
        <begin position="1016"/>
        <end position="1035"/>
    </location>
</feature>